<dbReference type="Pfam" id="PF00232">
    <property type="entry name" value="Glyco_hydro_1"/>
    <property type="match status" value="2"/>
</dbReference>
<dbReference type="PANTHER" id="PTHR10353:SF36">
    <property type="entry name" value="LP05116P"/>
    <property type="match status" value="1"/>
</dbReference>
<name>A0A164J3S8_9NOCA</name>
<dbReference type="PANTHER" id="PTHR10353">
    <property type="entry name" value="GLYCOSYL HYDROLASE"/>
    <property type="match status" value="1"/>
</dbReference>
<evidence type="ECO:0000256" key="5">
    <source>
        <dbReference type="PROSITE-ProRule" id="PRU10055"/>
    </source>
</evidence>
<dbReference type="InterPro" id="IPR018120">
    <property type="entry name" value="Glyco_hydro_1_AS"/>
</dbReference>
<keyword evidence="3 9" id="KW-0378">Hydrolase</keyword>
<accession>A0A164J3S8</accession>
<organism evidence="9 10">
    <name type="scientific">Nocardia terpenica</name>
    <dbReference type="NCBI Taxonomy" id="455432"/>
    <lineage>
        <taxon>Bacteria</taxon>
        <taxon>Bacillati</taxon>
        <taxon>Actinomycetota</taxon>
        <taxon>Actinomycetes</taxon>
        <taxon>Mycobacteriales</taxon>
        <taxon>Nocardiaceae</taxon>
        <taxon>Nocardia</taxon>
    </lineage>
</organism>
<keyword evidence="4" id="KW-0326">Glycosidase</keyword>
<feature type="signal peptide" evidence="8">
    <location>
        <begin position="1"/>
        <end position="29"/>
    </location>
</feature>
<evidence type="ECO:0000313" key="10">
    <source>
        <dbReference type="Proteomes" id="UP000076512"/>
    </source>
</evidence>
<dbReference type="GO" id="GO:0016052">
    <property type="term" value="P:carbohydrate catabolic process"/>
    <property type="evidence" value="ECO:0007669"/>
    <property type="project" value="TreeGrafter"/>
</dbReference>
<dbReference type="RefSeq" id="WP_067578208.1">
    <property type="nucleotide sequence ID" value="NZ_JABMCZ010000003.1"/>
</dbReference>
<dbReference type="STRING" id="455432.AWN90_05345"/>
<dbReference type="GO" id="GO:0005829">
    <property type="term" value="C:cytosol"/>
    <property type="evidence" value="ECO:0007669"/>
    <property type="project" value="TreeGrafter"/>
</dbReference>
<dbReference type="Proteomes" id="UP000076512">
    <property type="component" value="Unassembled WGS sequence"/>
</dbReference>
<proteinExistence type="inferred from homology"/>
<dbReference type="InterPro" id="IPR017853">
    <property type="entry name" value="GH"/>
</dbReference>
<keyword evidence="10" id="KW-1185">Reference proteome</keyword>
<evidence type="ECO:0000256" key="7">
    <source>
        <dbReference type="SAM" id="MobiDB-lite"/>
    </source>
</evidence>
<dbReference type="PROSITE" id="PS00572">
    <property type="entry name" value="GLYCOSYL_HYDROL_F1_1"/>
    <property type="match status" value="1"/>
</dbReference>
<reference evidence="9 10" key="1">
    <citation type="submission" date="2016-04" db="EMBL/GenBank/DDBJ databases">
        <authorList>
            <person name="Evans L.H."/>
            <person name="Alamgir A."/>
            <person name="Owens N."/>
            <person name="Weber N.D."/>
            <person name="Virtaneva K."/>
            <person name="Barbian K."/>
            <person name="Babar A."/>
            <person name="Rosenke K."/>
        </authorList>
    </citation>
    <scope>NUCLEOTIDE SEQUENCE [LARGE SCALE GENOMIC DNA]</scope>
    <source>
        <strain evidence="9 10">IFM 0406</strain>
    </source>
</reference>
<dbReference type="EC" id="3.2.1.21" evidence="2"/>
<evidence type="ECO:0000313" key="9">
    <source>
        <dbReference type="EMBL" id="KZM70017.1"/>
    </source>
</evidence>
<keyword evidence="8" id="KW-0732">Signal</keyword>
<comment type="caution">
    <text evidence="9">The sequence shown here is derived from an EMBL/GenBank/DDBJ whole genome shotgun (WGS) entry which is preliminary data.</text>
</comment>
<protein>
    <recommendedName>
        <fullName evidence="2">beta-glucosidase</fullName>
        <ecNumber evidence="2">3.2.1.21</ecNumber>
    </recommendedName>
</protein>
<feature type="active site" description="Nucleophile" evidence="5">
    <location>
        <position position="326"/>
    </location>
</feature>
<dbReference type="EMBL" id="LWGR01000016">
    <property type="protein sequence ID" value="KZM70017.1"/>
    <property type="molecule type" value="Genomic_DNA"/>
</dbReference>
<evidence type="ECO:0000256" key="1">
    <source>
        <dbReference type="ARBA" id="ARBA00010838"/>
    </source>
</evidence>
<dbReference type="PRINTS" id="PR00131">
    <property type="entry name" value="GLHYDRLASE1"/>
</dbReference>
<evidence type="ECO:0000256" key="4">
    <source>
        <dbReference type="ARBA" id="ARBA00023295"/>
    </source>
</evidence>
<evidence type="ECO:0000256" key="6">
    <source>
        <dbReference type="RuleBase" id="RU003690"/>
    </source>
</evidence>
<evidence type="ECO:0000256" key="2">
    <source>
        <dbReference type="ARBA" id="ARBA00012744"/>
    </source>
</evidence>
<feature type="region of interest" description="Disordered" evidence="7">
    <location>
        <begin position="422"/>
        <end position="453"/>
    </location>
</feature>
<dbReference type="SUPFAM" id="SSF51445">
    <property type="entry name" value="(Trans)glycosidases"/>
    <property type="match status" value="1"/>
</dbReference>
<dbReference type="GO" id="GO:0008422">
    <property type="term" value="F:beta-glucosidase activity"/>
    <property type="evidence" value="ECO:0007669"/>
    <property type="project" value="UniProtKB-EC"/>
</dbReference>
<sequence length="453" mass="50645">MHPGARLCAMAVAAMTAVALALGAGPAQANSAPDTVAPLPADFLWGVASSGFQTEGHAPDSNWTRYIARSGYEPYRDSVDFYDRYAEDIELAHRLGVKVYRISIEWARLQPAPDRWDEDAFRFYDRVIDEIVGKGMRPMLTLDHWVYPGWALDAGGWRNPGMVDSWLANMRRVVDRYADRNPLWVTINEPVAYAVHELTEAHVAGGDFDAGFNEIVDRFVQAHRSSYDYIRQRQPDALVTSNIGYISGDTTGINDRIIDRIADKVSFVGVDYYFDATTDAPRPVARSAAGTDIAQLWELPLAAEGVYYALRHYAQRFPTLPLFVVENGLSTDNGFGRPDGYDRADYLRDTAYWLQRARMDGYNVIGYNYWSLTDNYEWGSYTPRFGLYTVFVDVDPFLIRFPTPAADAYRAVTATGGVPPGYLPTRRPAPCSRIDPPSSCSDPVVLPDRAGNP</sequence>
<dbReference type="AlphaFoldDB" id="A0A164J3S8"/>
<dbReference type="Gene3D" id="3.20.20.80">
    <property type="entry name" value="Glycosidases"/>
    <property type="match status" value="2"/>
</dbReference>
<gene>
    <name evidence="9" type="ORF">AWN90_05345</name>
</gene>
<comment type="similarity">
    <text evidence="1 6">Belongs to the glycosyl hydrolase 1 family.</text>
</comment>
<evidence type="ECO:0000256" key="3">
    <source>
        <dbReference type="ARBA" id="ARBA00022801"/>
    </source>
</evidence>
<dbReference type="InterPro" id="IPR001360">
    <property type="entry name" value="Glyco_hydro_1"/>
</dbReference>
<dbReference type="OrthoDB" id="9765195at2"/>
<feature type="chain" id="PRO_5007850878" description="beta-glucosidase" evidence="8">
    <location>
        <begin position="30"/>
        <end position="453"/>
    </location>
</feature>
<evidence type="ECO:0000256" key="8">
    <source>
        <dbReference type="SAM" id="SignalP"/>
    </source>
</evidence>